<comment type="caution">
    <text evidence="1">The sequence shown here is derived from an EMBL/GenBank/DDBJ whole genome shotgun (WGS) entry which is preliminary data.</text>
</comment>
<dbReference type="SUPFAM" id="SSF49899">
    <property type="entry name" value="Concanavalin A-like lectins/glucanases"/>
    <property type="match status" value="1"/>
</dbReference>
<dbReference type="EMBL" id="JAAKFY010000004">
    <property type="protein sequence ID" value="KAF3858639.1"/>
    <property type="molecule type" value="Genomic_DNA"/>
</dbReference>
<accession>A0A7J5ZC26</accession>
<dbReference type="AlphaFoldDB" id="A0A7J5ZC26"/>
<organism evidence="1 2">
    <name type="scientific">Dissostichus mawsoni</name>
    <name type="common">Antarctic cod</name>
    <dbReference type="NCBI Taxonomy" id="36200"/>
    <lineage>
        <taxon>Eukaryota</taxon>
        <taxon>Metazoa</taxon>
        <taxon>Chordata</taxon>
        <taxon>Craniata</taxon>
        <taxon>Vertebrata</taxon>
        <taxon>Euteleostomi</taxon>
        <taxon>Actinopterygii</taxon>
        <taxon>Neopterygii</taxon>
        <taxon>Teleostei</taxon>
        <taxon>Neoteleostei</taxon>
        <taxon>Acanthomorphata</taxon>
        <taxon>Eupercaria</taxon>
        <taxon>Perciformes</taxon>
        <taxon>Notothenioidei</taxon>
        <taxon>Nototheniidae</taxon>
        <taxon>Dissostichus</taxon>
    </lineage>
</organism>
<sequence length="130" mass="15087">MRFDKGEYLARALPAGATDLGLQRKLKRIRMSLDWSRGKLTFSDPDTNTLLHTLKHTFTERLFPYISTVDKVPLKILPLKVRSSHHVRVLVLQLVQLFALLPQKQDSVVEEEINMYKLPMLWMSSRNRAA</sequence>
<name>A0A7J5ZC26_DISMA</name>
<dbReference type="Gene3D" id="2.60.120.920">
    <property type="match status" value="1"/>
</dbReference>
<dbReference type="InterPro" id="IPR013320">
    <property type="entry name" value="ConA-like_dom_sf"/>
</dbReference>
<dbReference type="InterPro" id="IPR043136">
    <property type="entry name" value="B30.2/SPRY_sf"/>
</dbReference>
<protein>
    <submittedName>
        <fullName evidence="1">Uncharacterized protein</fullName>
    </submittedName>
</protein>
<keyword evidence="2" id="KW-1185">Reference proteome</keyword>
<dbReference type="OrthoDB" id="6270329at2759"/>
<dbReference type="Proteomes" id="UP000518266">
    <property type="component" value="Unassembled WGS sequence"/>
</dbReference>
<gene>
    <name evidence="1" type="ORF">F7725_011840</name>
</gene>
<evidence type="ECO:0000313" key="1">
    <source>
        <dbReference type="EMBL" id="KAF3858639.1"/>
    </source>
</evidence>
<reference evidence="1 2" key="1">
    <citation type="submission" date="2020-03" db="EMBL/GenBank/DDBJ databases">
        <title>Dissostichus mawsoni Genome sequencing and assembly.</title>
        <authorList>
            <person name="Park H."/>
        </authorList>
    </citation>
    <scope>NUCLEOTIDE SEQUENCE [LARGE SCALE GENOMIC DNA]</scope>
    <source>
        <strain evidence="1">DM0001</strain>
        <tissue evidence="1">Muscle</tissue>
    </source>
</reference>
<proteinExistence type="predicted"/>
<evidence type="ECO:0000313" key="2">
    <source>
        <dbReference type="Proteomes" id="UP000518266"/>
    </source>
</evidence>